<dbReference type="Proteomes" id="UP000488299">
    <property type="component" value="Unassembled WGS sequence"/>
</dbReference>
<dbReference type="SUPFAM" id="SSF47874">
    <property type="entry name" value="Annexin"/>
    <property type="match status" value="1"/>
</dbReference>
<feature type="region of interest" description="Disordered" evidence="1">
    <location>
        <begin position="148"/>
        <end position="180"/>
    </location>
</feature>
<dbReference type="GO" id="GO:0005509">
    <property type="term" value="F:calcium ion binding"/>
    <property type="evidence" value="ECO:0007669"/>
    <property type="project" value="InterPro"/>
</dbReference>
<name>A0A7J5TVV6_9BACT</name>
<dbReference type="EMBL" id="WELI01000008">
    <property type="protein sequence ID" value="KAB7728427.1"/>
    <property type="molecule type" value="Genomic_DNA"/>
</dbReference>
<organism evidence="2 3">
    <name type="scientific">Rudanella paleaurantiibacter</name>
    <dbReference type="NCBI Taxonomy" id="2614655"/>
    <lineage>
        <taxon>Bacteria</taxon>
        <taxon>Pseudomonadati</taxon>
        <taxon>Bacteroidota</taxon>
        <taxon>Cytophagia</taxon>
        <taxon>Cytophagales</taxon>
        <taxon>Cytophagaceae</taxon>
        <taxon>Rudanella</taxon>
    </lineage>
</organism>
<protein>
    <submittedName>
        <fullName evidence="2">Uncharacterized protein</fullName>
    </submittedName>
</protein>
<keyword evidence="3" id="KW-1185">Reference proteome</keyword>
<dbReference type="AlphaFoldDB" id="A0A7J5TVV6"/>
<dbReference type="RefSeq" id="WP_152125776.1">
    <property type="nucleotide sequence ID" value="NZ_WELI01000008.1"/>
</dbReference>
<dbReference type="Gene3D" id="1.10.220.10">
    <property type="entry name" value="Annexin"/>
    <property type="match status" value="1"/>
</dbReference>
<gene>
    <name evidence="2" type="ORF">F5984_18830</name>
</gene>
<reference evidence="2 3" key="1">
    <citation type="submission" date="2019-10" db="EMBL/GenBank/DDBJ databases">
        <title>Rudanella paleaurantiibacter sp. nov., isolated from sludge.</title>
        <authorList>
            <person name="Xu S.Q."/>
        </authorList>
    </citation>
    <scope>NUCLEOTIDE SEQUENCE [LARGE SCALE GENOMIC DNA]</scope>
    <source>
        <strain evidence="2 3">HX-22-17</strain>
    </source>
</reference>
<feature type="compositionally biased region" description="Gly residues" evidence="1">
    <location>
        <begin position="148"/>
        <end position="157"/>
    </location>
</feature>
<accession>A0A7J5TVV6</accession>
<feature type="compositionally biased region" description="Low complexity" evidence="1">
    <location>
        <begin position="158"/>
        <end position="172"/>
    </location>
</feature>
<comment type="caution">
    <text evidence="2">The sequence shown here is derived from an EMBL/GenBank/DDBJ whole genome shotgun (WGS) entry which is preliminary data.</text>
</comment>
<evidence type="ECO:0000256" key="1">
    <source>
        <dbReference type="SAM" id="MobiDB-lite"/>
    </source>
</evidence>
<proteinExistence type="predicted"/>
<dbReference type="GO" id="GO:0005544">
    <property type="term" value="F:calcium-dependent phospholipid binding"/>
    <property type="evidence" value="ECO:0007669"/>
    <property type="project" value="InterPro"/>
</dbReference>
<dbReference type="InterPro" id="IPR037104">
    <property type="entry name" value="Annexin_sf"/>
</dbReference>
<sequence>MINILLFFLGLFLTKKESDGGTKADRKNGVSTGNVLAISGLLIAGYWLVTNALSKYRQDSTLANAASSIPTQQAMQIRDAFEPWGAFLGWAPGTDEDALFAVAPLITDWPAVQTAYFNLYKENLVQRLQSELGSDFVKFSQLLGTRSTGGTGTGSTTGSGTTTGSTGSTGTGQTPNPYTVPGLPDIKGKTVYVLSKKTVYHTSPVRRTFNAGATLGKALGWKKVNGNTHVVYEYSYFGSTGTFPFIGWVTEIHDVYAYTVGLK</sequence>
<evidence type="ECO:0000313" key="2">
    <source>
        <dbReference type="EMBL" id="KAB7728427.1"/>
    </source>
</evidence>
<evidence type="ECO:0000313" key="3">
    <source>
        <dbReference type="Proteomes" id="UP000488299"/>
    </source>
</evidence>